<dbReference type="SUPFAM" id="SSF52540">
    <property type="entry name" value="P-loop containing nucleoside triphosphate hydrolases"/>
    <property type="match status" value="1"/>
</dbReference>
<evidence type="ECO:0008006" key="4">
    <source>
        <dbReference type="Google" id="ProtNLM"/>
    </source>
</evidence>
<sequence length="428" mass="44409">MLRPGAPLPGPLPSASTLPAARKPTKSPPTPSAILLLLLVATATALLLLHLPHAPSLPSSYPPPLRGVAAASVLPLIASRQLDLISLSPSGSAVFCALDWSLQQGDPSSVPMHKDLLAASGCGGPGRGGQRSYSLSLSEAAAHAREQDALAGLDPGAVLPGGFVFHESRCGSTLVANLLAGGGAAPPEESRVYSESSPIVAACQNPAGCDEGLLRDAVYLMSRSAGAGTFFKFQSALTLHMPSITAAFPEVPWAFVYRDPVQVLVSHLGEGGELLKGRVAGQKPGCARSRMSPSPQLREAAELAGYGGKPSQMSDEDFCAAHLASLCREALRAAGRGGGLLLSYEGVAAAVADELLPHFGVAVGPEQRARMEEIAGVYSKARVQGLEWEEDSEVKDRLASEEVRSASATFLEGITSELRAFREAQVAD</sequence>
<organism evidence="2 3">
    <name type="scientific">Tetraparma gracilis</name>
    <dbReference type="NCBI Taxonomy" id="2962635"/>
    <lineage>
        <taxon>Eukaryota</taxon>
        <taxon>Sar</taxon>
        <taxon>Stramenopiles</taxon>
        <taxon>Ochrophyta</taxon>
        <taxon>Bolidophyceae</taxon>
        <taxon>Parmales</taxon>
        <taxon>Triparmaceae</taxon>
        <taxon>Tetraparma</taxon>
    </lineage>
</organism>
<accession>A0ABQ6MYE7</accession>
<dbReference type="Gene3D" id="3.40.50.300">
    <property type="entry name" value="P-loop containing nucleotide triphosphate hydrolases"/>
    <property type="match status" value="1"/>
</dbReference>
<dbReference type="InterPro" id="IPR027417">
    <property type="entry name" value="P-loop_NTPase"/>
</dbReference>
<keyword evidence="3" id="KW-1185">Reference proteome</keyword>
<dbReference type="EMBL" id="BRYB01003371">
    <property type="protein sequence ID" value="GMI35458.1"/>
    <property type="molecule type" value="Genomic_DNA"/>
</dbReference>
<dbReference type="Proteomes" id="UP001165060">
    <property type="component" value="Unassembled WGS sequence"/>
</dbReference>
<feature type="region of interest" description="Disordered" evidence="1">
    <location>
        <begin position="1"/>
        <end position="26"/>
    </location>
</feature>
<name>A0ABQ6MYE7_9STRA</name>
<comment type="caution">
    <text evidence="2">The sequence shown here is derived from an EMBL/GenBank/DDBJ whole genome shotgun (WGS) entry which is preliminary data.</text>
</comment>
<feature type="compositionally biased region" description="Low complexity" evidence="1">
    <location>
        <begin position="13"/>
        <end position="22"/>
    </location>
</feature>
<evidence type="ECO:0000256" key="1">
    <source>
        <dbReference type="SAM" id="MobiDB-lite"/>
    </source>
</evidence>
<evidence type="ECO:0000313" key="2">
    <source>
        <dbReference type="EMBL" id="GMI35458.1"/>
    </source>
</evidence>
<gene>
    <name evidence="2" type="ORF">TeGR_g15055</name>
</gene>
<protein>
    <recommendedName>
        <fullName evidence="4">Sulfotransferase</fullName>
    </recommendedName>
</protein>
<evidence type="ECO:0000313" key="3">
    <source>
        <dbReference type="Proteomes" id="UP001165060"/>
    </source>
</evidence>
<proteinExistence type="predicted"/>
<feature type="compositionally biased region" description="Pro residues" evidence="1">
    <location>
        <begin position="1"/>
        <end position="12"/>
    </location>
</feature>
<reference evidence="2 3" key="1">
    <citation type="journal article" date="2023" name="Commun. Biol.">
        <title>Genome analysis of Parmales, the sister group of diatoms, reveals the evolutionary specialization of diatoms from phago-mixotrophs to photoautotrophs.</title>
        <authorList>
            <person name="Ban H."/>
            <person name="Sato S."/>
            <person name="Yoshikawa S."/>
            <person name="Yamada K."/>
            <person name="Nakamura Y."/>
            <person name="Ichinomiya M."/>
            <person name="Sato N."/>
            <person name="Blanc-Mathieu R."/>
            <person name="Endo H."/>
            <person name="Kuwata A."/>
            <person name="Ogata H."/>
        </authorList>
    </citation>
    <scope>NUCLEOTIDE SEQUENCE [LARGE SCALE GENOMIC DNA]</scope>
</reference>